<dbReference type="PANTHER" id="PTHR43027:SF2">
    <property type="entry name" value="TRANSPORT PERMEASE PROTEIN"/>
    <property type="match status" value="1"/>
</dbReference>
<organism evidence="9 10">
    <name type="scientific">Streptomyces halstedii</name>
    <dbReference type="NCBI Taxonomy" id="1944"/>
    <lineage>
        <taxon>Bacteria</taxon>
        <taxon>Bacillati</taxon>
        <taxon>Actinomycetota</taxon>
        <taxon>Actinomycetes</taxon>
        <taxon>Kitasatosporales</taxon>
        <taxon>Streptomycetaceae</taxon>
        <taxon>Streptomyces</taxon>
    </lineage>
</organism>
<gene>
    <name evidence="9" type="ORF">G3I29_29620</name>
    <name evidence="8" type="ORF">STHAL_10850</name>
</gene>
<sequence length="270" mass="28494">MTDTMTAGRDIGAAGRSTTTAGRLHALGRAELTLLVRNRTTVFLVLMMPVLLILVMRSTLQEIGLEKSGLTVAGASLSGGIGMVLLQVVYMNLVSAYVARREELVLKRLRTGEVSDREILVGTALPAVLLALLQSALIVSVGTLAFDLSAPRRPELLVLGVLLGCVLLTALAAATSALTRTVQTSQLTTLPLFLVSMMGSGLFVPLDLLPDPAASVCELLPLTGVLTLVRAGWLGGVPGDDVLGAALTALAWTALAVFAGQRWFRWDPRR</sequence>
<dbReference type="InterPro" id="IPR000412">
    <property type="entry name" value="ABC_2_transport"/>
</dbReference>
<keyword evidence="3 6" id="KW-1133">Transmembrane helix</keyword>
<dbReference type="Pfam" id="PF12698">
    <property type="entry name" value="ABC2_membrane_3"/>
    <property type="match status" value="1"/>
</dbReference>
<dbReference type="Proteomes" id="UP000735541">
    <property type="component" value="Unassembled WGS sequence"/>
</dbReference>
<feature type="transmembrane region" description="Helical" evidence="6">
    <location>
        <begin position="119"/>
        <end position="144"/>
    </location>
</feature>
<dbReference type="GO" id="GO:0046677">
    <property type="term" value="P:response to antibiotic"/>
    <property type="evidence" value="ECO:0007669"/>
    <property type="project" value="UniProtKB-KW"/>
</dbReference>
<feature type="transmembrane region" description="Helical" evidence="6">
    <location>
        <begin position="190"/>
        <end position="209"/>
    </location>
</feature>
<dbReference type="GO" id="GO:0043190">
    <property type="term" value="C:ATP-binding cassette (ABC) transporter complex"/>
    <property type="evidence" value="ECO:0007669"/>
    <property type="project" value="InterPro"/>
</dbReference>
<evidence type="ECO:0000256" key="5">
    <source>
        <dbReference type="ARBA" id="ARBA00023251"/>
    </source>
</evidence>
<evidence type="ECO:0000256" key="4">
    <source>
        <dbReference type="ARBA" id="ARBA00023136"/>
    </source>
</evidence>
<keyword evidence="11" id="KW-1185">Reference proteome</keyword>
<keyword evidence="5" id="KW-0046">Antibiotic resistance</keyword>
<dbReference type="AlphaFoldDB" id="A0A6N9UF08"/>
<feature type="transmembrane region" description="Helical" evidence="6">
    <location>
        <begin position="242"/>
        <end position="260"/>
    </location>
</feature>
<reference evidence="8 11" key="2">
    <citation type="submission" date="2021-07" db="EMBL/GenBank/DDBJ databases">
        <title>Sequencing Streptomyces halstedii LGO-A4 genome an citrus endophytic actinomycete.</title>
        <authorList>
            <person name="Samborskyy M."/>
            <person name="Scott N."/>
            <person name="Deglau R."/>
            <person name="Dickens S."/>
            <person name="Oliveira L.G."/>
        </authorList>
    </citation>
    <scope>NUCLEOTIDE SEQUENCE [LARGE SCALE GENOMIC DNA]</scope>
    <source>
        <strain evidence="8 11">LGO-A4</strain>
    </source>
</reference>
<dbReference type="InterPro" id="IPR047817">
    <property type="entry name" value="ABC2_TM_bact-type"/>
</dbReference>
<dbReference type="Proteomes" id="UP000471293">
    <property type="component" value="Unassembled WGS sequence"/>
</dbReference>
<evidence type="ECO:0000256" key="6">
    <source>
        <dbReference type="SAM" id="Phobius"/>
    </source>
</evidence>
<dbReference type="PANTHER" id="PTHR43027">
    <property type="entry name" value="DOXORUBICIN RESISTANCE ABC TRANSPORTER PERMEASE PROTEIN DRRC-RELATED"/>
    <property type="match status" value="1"/>
</dbReference>
<evidence type="ECO:0000313" key="8">
    <source>
        <dbReference type="EMBL" id="MBV7669975.1"/>
    </source>
</evidence>
<dbReference type="InterPro" id="IPR052902">
    <property type="entry name" value="ABC-2_transporter"/>
</dbReference>
<evidence type="ECO:0000259" key="7">
    <source>
        <dbReference type="PROSITE" id="PS51012"/>
    </source>
</evidence>
<name>A0A6N9UF08_STRHA</name>
<dbReference type="PROSITE" id="PS51012">
    <property type="entry name" value="ABC_TM2"/>
    <property type="match status" value="1"/>
</dbReference>
<comment type="caution">
    <text evidence="9">The sequence shown here is derived from an EMBL/GenBank/DDBJ whole genome shotgun (WGS) entry which is preliminary data.</text>
</comment>
<feature type="transmembrane region" description="Helical" evidence="6">
    <location>
        <begin position="41"/>
        <end position="60"/>
    </location>
</feature>
<proteinExistence type="predicted"/>
<keyword evidence="4 6" id="KW-0472">Membrane</keyword>
<dbReference type="EMBL" id="JAAGLQ010000623">
    <property type="protein sequence ID" value="NEA19545.1"/>
    <property type="molecule type" value="Genomic_DNA"/>
</dbReference>
<dbReference type="GO" id="GO:0140359">
    <property type="term" value="F:ABC-type transporter activity"/>
    <property type="evidence" value="ECO:0007669"/>
    <property type="project" value="InterPro"/>
</dbReference>
<dbReference type="RefSeq" id="WP_103490980.1">
    <property type="nucleotide sequence ID" value="NZ_JAAGLQ010000623.1"/>
</dbReference>
<evidence type="ECO:0000256" key="1">
    <source>
        <dbReference type="ARBA" id="ARBA00004141"/>
    </source>
</evidence>
<feature type="transmembrane region" description="Helical" evidence="6">
    <location>
        <begin position="72"/>
        <end position="99"/>
    </location>
</feature>
<reference evidence="9 10" key="1">
    <citation type="submission" date="2020-01" db="EMBL/GenBank/DDBJ databases">
        <title>Insect and environment-associated Actinomycetes.</title>
        <authorList>
            <person name="Currrie C."/>
            <person name="Chevrette M."/>
            <person name="Carlson C."/>
            <person name="Stubbendieck R."/>
            <person name="Wendt-Pienkowski E."/>
        </authorList>
    </citation>
    <scope>NUCLEOTIDE SEQUENCE [LARGE SCALE GENOMIC DNA]</scope>
    <source>
        <strain evidence="9 10">SID11342</strain>
    </source>
</reference>
<comment type="subcellular location">
    <subcellularLocation>
        <location evidence="1">Membrane</location>
        <topology evidence="1">Multi-pass membrane protein</topology>
    </subcellularLocation>
</comment>
<feature type="transmembrane region" description="Helical" evidence="6">
    <location>
        <begin position="156"/>
        <end position="178"/>
    </location>
</feature>
<evidence type="ECO:0000256" key="3">
    <source>
        <dbReference type="ARBA" id="ARBA00022989"/>
    </source>
</evidence>
<dbReference type="EMBL" id="JAHUVW010000001">
    <property type="protein sequence ID" value="MBV7669975.1"/>
    <property type="molecule type" value="Genomic_DNA"/>
</dbReference>
<keyword evidence="2 6" id="KW-0812">Transmembrane</keyword>
<evidence type="ECO:0000313" key="10">
    <source>
        <dbReference type="Proteomes" id="UP000471293"/>
    </source>
</evidence>
<evidence type="ECO:0000256" key="2">
    <source>
        <dbReference type="ARBA" id="ARBA00022692"/>
    </source>
</evidence>
<evidence type="ECO:0000313" key="9">
    <source>
        <dbReference type="EMBL" id="NEA19545.1"/>
    </source>
</evidence>
<protein>
    <submittedName>
        <fullName evidence="9">ABC transporter permease</fullName>
    </submittedName>
</protein>
<dbReference type="PIRSF" id="PIRSF006648">
    <property type="entry name" value="DrrB"/>
    <property type="match status" value="1"/>
</dbReference>
<dbReference type="InterPro" id="IPR013525">
    <property type="entry name" value="ABC2_TM"/>
</dbReference>
<feature type="domain" description="ABC transmembrane type-2" evidence="7">
    <location>
        <begin position="40"/>
        <end position="267"/>
    </location>
</feature>
<evidence type="ECO:0000313" key="11">
    <source>
        <dbReference type="Proteomes" id="UP000735541"/>
    </source>
</evidence>
<accession>A0A6N9UF08</accession>